<dbReference type="GO" id="GO:0005829">
    <property type="term" value="C:cytosol"/>
    <property type="evidence" value="ECO:0007669"/>
    <property type="project" value="TreeGrafter"/>
</dbReference>
<feature type="domain" description="Acetophenone carboxylase-like C-terminal" evidence="3">
    <location>
        <begin position="504"/>
        <end position="676"/>
    </location>
</feature>
<dbReference type="SUPFAM" id="SSF53067">
    <property type="entry name" value="Actin-like ATPase domain"/>
    <property type="match status" value="1"/>
</dbReference>
<gene>
    <name evidence="4" type="ORF">C4532_12075</name>
</gene>
<dbReference type="AlphaFoldDB" id="A0A419EWE2"/>
<sequence length="682" mass="74509">MSFRIGIDTGGTFTDVTLVDTRTGRYSRVKTPTTPEDLSTCFIEGIQRGIRAAGAEPELVDSIFHGTTFTTNLILEQRFSRLGLIVTDGFRHMLEIARQTVPGDLGDISTWIKPERPVPLENVEVVTERVNAAGEVLVDLDEEQVRQIAHRYRSKGIESISISLLHSYANSAHEIRIRDIFKKEYPECFVSISSEVLPEFREYERTTTTLINSFVVPYIWRYVEQIEARLREAGIRNHLYIMKSSGGSISAREAARKPIYTALSGPAAGVIGAARVCAVAGHENLITFDMGGTSTDICLVEKGLPRATTDGRISAYPIKIPMLNVVSIGAGGGSIAWVSPGKALRVGPQSAGAQPGPACYDKGGTDPTITDANLVLGRISSSLLGGEMKLNRSNAELAVSKLGDALGLSAVDAAAGILEIATLNMINGVRQVTTRKGRDPRDYTFVAFGGAGPLHAWKVAELLGIRKVIVPAMPGVLASLGLLFTDLREDHVCTFIQREQEIDLERLNELFTGLEREATESLLREGVPIDKILIQRSVDIRYAGQAYEVKVEAPAGPYSQREINVIVSRFHAEHENLFGYNYRDKQTIEIVNLRVGSVGLLDKPRLVQVESGNAEPPAPDCVRKVLFYADTGFVECPVFTRTRLKANNVISGPAVIEEYDSTTLINIGKKATVDKFGDLIII</sequence>
<dbReference type="GO" id="GO:0006749">
    <property type="term" value="P:glutathione metabolic process"/>
    <property type="evidence" value="ECO:0007669"/>
    <property type="project" value="TreeGrafter"/>
</dbReference>
<dbReference type="PANTHER" id="PTHR11365:SF23">
    <property type="entry name" value="HYPOTHETICAL 5-OXOPROLINASE (EUROFUNG)-RELATED"/>
    <property type="match status" value="1"/>
</dbReference>
<evidence type="ECO:0000313" key="5">
    <source>
        <dbReference type="Proteomes" id="UP000285961"/>
    </source>
</evidence>
<dbReference type="Pfam" id="PF19278">
    <property type="entry name" value="Hydant_A_C"/>
    <property type="match status" value="1"/>
</dbReference>
<dbReference type="EMBL" id="QZKI01000089">
    <property type="protein sequence ID" value="RJP68706.1"/>
    <property type="molecule type" value="Genomic_DNA"/>
</dbReference>
<evidence type="ECO:0000313" key="4">
    <source>
        <dbReference type="EMBL" id="RJP68706.1"/>
    </source>
</evidence>
<evidence type="ECO:0000259" key="1">
    <source>
        <dbReference type="Pfam" id="PF01968"/>
    </source>
</evidence>
<dbReference type="InterPro" id="IPR002821">
    <property type="entry name" value="Hydantoinase_A"/>
</dbReference>
<evidence type="ECO:0000259" key="2">
    <source>
        <dbReference type="Pfam" id="PF05378"/>
    </source>
</evidence>
<dbReference type="Proteomes" id="UP000285961">
    <property type="component" value="Unassembled WGS sequence"/>
</dbReference>
<dbReference type="Pfam" id="PF01968">
    <property type="entry name" value="Hydantoinase_A"/>
    <property type="match status" value="1"/>
</dbReference>
<protein>
    <submittedName>
        <fullName evidence="4">Hydantoinase/oxoprolinase family protein</fullName>
    </submittedName>
</protein>
<dbReference type="GO" id="GO:0017168">
    <property type="term" value="F:5-oxoprolinase (ATP-hydrolyzing) activity"/>
    <property type="evidence" value="ECO:0007669"/>
    <property type="project" value="TreeGrafter"/>
</dbReference>
<dbReference type="InterPro" id="IPR008040">
    <property type="entry name" value="Hydant_A_N"/>
</dbReference>
<feature type="domain" description="Hydantoinase/oxoprolinase N-terminal" evidence="2">
    <location>
        <begin position="4"/>
        <end position="184"/>
    </location>
</feature>
<dbReference type="InterPro" id="IPR043129">
    <property type="entry name" value="ATPase_NBD"/>
</dbReference>
<evidence type="ECO:0000259" key="3">
    <source>
        <dbReference type="Pfam" id="PF19278"/>
    </source>
</evidence>
<dbReference type="InterPro" id="IPR045079">
    <property type="entry name" value="Oxoprolinase-like"/>
</dbReference>
<accession>A0A419EWE2</accession>
<name>A0A419EWE2_9BACT</name>
<dbReference type="InterPro" id="IPR049517">
    <property type="entry name" value="ACX-like_C"/>
</dbReference>
<dbReference type="PANTHER" id="PTHR11365">
    <property type="entry name" value="5-OXOPROLINASE RELATED"/>
    <property type="match status" value="1"/>
</dbReference>
<organism evidence="4 5">
    <name type="scientific">Candidatus Abyssobacteria bacterium SURF_17</name>
    <dbReference type="NCBI Taxonomy" id="2093361"/>
    <lineage>
        <taxon>Bacteria</taxon>
        <taxon>Pseudomonadati</taxon>
        <taxon>Candidatus Hydrogenedentota</taxon>
        <taxon>Candidatus Abyssobacteria</taxon>
    </lineage>
</organism>
<reference evidence="4 5" key="1">
    <citation type="journal article" date="2017" name="ISME J.">
        <title>Energy and carbon metabolisms in a deep terrestrial subsurface fluid microbial community.</title>
        <authorList>
            <person name="Momper L."/>
            <person name="Jungbluth S.P."/>
            <person name="Lee M.D."/>
            <person name="Amend J.P."/>
        </authorList>
    </citation>
    <scope>NUCLEOTIDE SEQUENCE [LARGE SCALE GENOMIC DNA]</scope>
    <source>
        <strain evidence="4">SURF_17</strain>
    </source>
</reference>
<proteinExistence type="predicted"/>
<dbReference type="Pfam" id="PF05378">
    <property type="entry name" value="Hydant_A_N"/>
    <property type="match status" value="1"/>
</dbReference>
<comment type="caution">
    <text evidence="4">The sequence shown here is derived from an EMBL/GenBank/DDBJ whole genome shotgun (WGS) entry which is preliminary data.</text>
</comment>
<feature type="domain" description="Hydantoinase A/oxoprolinase" evidence="1">
    <location>
        <begin position="205"/>
        <end position="490"/>
    </location>
</feature>